<dbReference type="EMBL" id="CP036526">
    <property type="protein sequence ID" value="QDT12752.1"/>
    <property type="molecule type" value="Genomic_DNA"/>
</dbReference>
<evidence type="ECO:0000313" key="3">
    <source>
        <dbReference type="Proteomes" id="UP000319817"/>
    </source>
</evidence>
<dbReference type="Gene3D" id="2.130.10.10">
    <property type="entry name" value="YVTN repeat-like/Quinoprotein amine dehydrogenase"/>
    <property type="match status" value="1"/>
</dbReference>
<dbReference type="Pfam" id="PF13360">
    <property type="entry name" value="PQQ_2"/>
    <property type="match status" value="1"/>
</dbReference>
<evidence type="ECO:0000313" key="2">
    <source>
        <dbReference type="EMBL" id="QDT12752.1"/>
    </source>
</evidence>
<evidence type="ECO:0000259" key="1">
    <source>
        <dbReference type="Pfam" id="PF13360"/>
    </source>
</evidence>
<name>A0A517P060_9BACT</name>
<gene>
    <name evidence="2" type="ORF">K239x_47640</name>
</gene>
<dbReference type="PANTHER" id="PTHR34512:SF30">
    <property type="entry name" value="OUTER MEMBRANE PROTEIN ASSEMBLY FACTOR BAMB"/>
    <property type="match status" value="1"/>
</dbReference>
<reference evidence="2 3" key="1">
    <citation type="submission" date="2019-02" db="EMBL/GenBank/DDBJ databases">
        <title>Deep-cultivation of Planctomycetes and their phenomic and genomic characterization uncovers novel biology.</title>
        <authorList>
            <person name="Wiegand S."/>
            <person name="Jogler M."/>
            <person name="Boedeker C."/>
            <person name="Pinto D."/>
            <person name="Vollmers J."/>
            <person name="Rivas-Marin E."/>
            <person name="Kohn T."/>
            <person name="Peeters S.H."/>
            <person name="Heuer A."/>
            <person name="Rast P."/>
            <person name="Oberbeckmann S."/>
            <person name="Bunk B."/>
            <person name="Jeske O."/>
            <person name="Meyerdierks A."/>
            <person name="Storesund J.E."/>
            <person name="Kallscheuer N."/>
            <person name="Luecker S."/>
            <person name="Lage O.M."/>
            <person name="Pohl T."/>
            <person name="Merkel B.J."/>
            <person name="Hornburger P."/>
            <person name="Mueller R.-W."/>
            <person name="Bruemmer F."/>
            <person name="Labrenz M."/>
            <person name="Spormann A.M."/>
            <person name="Op den Camp H."/>
            <person name="Overmann J."/>
            <person name="Amann R."/>
            <person name="Jetten M.S.M."/>
            <person name="Mascher T."/>
            <person name="Medema M.H."/>
            <person name="Devos D.P."/>
            <person name="Kaster A.-K."/>
            <person name="Ovreas L."/>
            <person name="Rohde M."/>
            <person name="Galperin M.Y."/>
            <person name="Jogler C."/>
        </authorList>
    </citation>
    <scope>NUCLEOTIDE SEQUENCE [LARGE SCALE GENOMIC DNA]</scope>
    <source>
        <strain evidence="2 3">K23_9</strain>
    </source>
</reference>
<sequence>MRQILPLTSILTVLLFASLAVCDDWPRFRGPSLDGISRETDWSDLAGRDQPTKRWIQDVGTGVSGIVTSESMLYTIGNNDDTDSVQCLHCDSGKTVWSFTYDCPLDPNEFEGGPTSTPTVDGDSLYTLSRLGQVHCFEKLTGKLRWSVDAAEVNDIRVPAWGFAGSPLLVGDTVLLNVGEAGLALNKDSGEMIWKSADKDAGYSSMVPIQQQGKAAVVFGSARSYLCVEIDSGKERWRQRWLTTFGCNAADPIVAGESVFVSSGYNRGSALLRTADGDPKVVWKSKEMQNQLSTSILINGFVYGIHGDVDAGTQLRCLKLATGEVAWSEDSFQPSAIAAAGDRLIVITNEGQLVIAKATSKEYEGLSLHPIIDGKCWTSPTLSDGLLYVRSIDGELTCLDLRTSSQN</sequence>
<proteinExistence type="predicted"/>
<dbReference type="SUPFAM" id="SSF50998">
    <property type="entry name" value="Quinoprotein alcohol dehydrogenase-like"/>
    <property type="match status" value="1"/>
</dbReference>
<organism evidence="2 3">
    <name type="scientific">Stieleria marina</name>
    <dbReference type="NCBI Taxonomy" id="1930275"/>
    <lineage>
        <taxon>Bacteria</taxon>
        <taxon>Pseudomonadati</taxon>
        <taxon>Planctomycetota</taxon>
        <taxon>Planctomycetia</taxon>
        <taxon>Pirellulales</taxon>
        <taxon>Pirellulaceae</taxon>
        <taxon>Stieleria</taxon>
    </lineage>
</organism>
<accession>A0A517P060</accession>
<dbReference type="InterPro" id="IPR018391">
    <property type="entry name" value="PQQ_b-propeller_rpt"/>
</dbReference>
<dbReference type="SMART" id="SM00564">
    <property type="entry name" value="PQQ"/>
    <property type="match status" value="2"/>
</dbReference>
<keyword evidence="3" id="KW-1185">Reference proteome</keyword>
<feature type="domain" description="Pyrrolo-quinoline quinone repeat" evidence="1">
    <location>
        <begin position="83"/>
        <end position="328"/>
    </location>
</feature>
<dbReference type="Proteomes" id="UP000319817">
    <property type="component" value="Chromosome"/>
</dbReference>
<dbReference type="PANTHER" id="PTHR34512">
    <property type="entry name" value="CELL SURFACE PROTEIN"/>
    <property type="match status" value="1"/>
</dbReference>
<dbReference type="RefSeq" id="WP_145422516.1">
    <property type="nucleotide sequence ID" value="NZ_CP036526.1"/>
</dbReference>
<dbReference type="AlphaFoldDB" id="A0A517P060"/>
<protein>
    <submittedName>
        <fullName evidence="2">Outer membrane biogenesis protein BamB</fullName>
    </submittedName>
</protein>
<dbReference type="InterPro" id="IPR002372">
    <property type="entry name" value="PQQ_rpt_dom"/>
</dbReference>
<dbReference type="OrthoDB" id="9815737at2"/>
<dbReference type="InterPro" id="IPR015943">
    <property type="entry name" value="WD40/YVTN_repeat-like_dom_sf"/>
</dbReference>
<dbReference type="InterPro" id="IPR011047">
    <property type="entry name" value="Quinoprotein_ADH-like_sf"/>
</dbReference>